<keyword evidence="1" id="KW-1133">Transmembrane helix</keyword>
<evidence type="ECO:0000313" key="4">
    <source>
        <dbReference type="Proteomes" id="UP000750197"/>
    </source>
</evidence>
<feature type="transmembrane region" description="Helical" evidence="1">
    <location>
        <begin position="54"/>
        <end position="73"/>
    </location>
</feature>
<feature type="transmembrane region" description="Helical" evidence="1">
    <location>
        <begin position="85"/>
        <end position="107"/>
    </location>
</feature>
<feature type="transmembrane region" description="Helical" evidence="1">
    <location>
        <begin position="113"/>
        <end position="132"/>
    </location>
</feature>
<protein>
    <submittedName>
        <fullName evidence="3">MFS transporter</fullName>
    </submittedName>
</protein>
<feature type="transmembrane region" description="Helical" evidence="1">
    <location>
        <begin position="153"/>
        <end position="177"/>
    </location>
</feature>
<dbReference type="InterPro" id="IPR036259">
    <property type="entry name" value="MFS_trans_sf"/>
</dbReference>
<dbReference type="GO" id="GO:0022857">
    <property type="term" value="F:transmembrane transporter activity"/>
    <property type="evidence" value="ECO:0007669"/>
    <property type="project" value="InterPro"/>
</dbReference>
<dbReference type="Gene3D" id="1.20.1250.20">
    <property type="entry name" value="MFS general substrate transporter like domains"/>
    <property type="match status" value="2"/>
</dbReference>
<organism evidence="3 4">
    <name type="scientific">Candidatus Sysuiplasma superficiale</name>
    <dbReference type="NCBI Taxonomy" id="2823368"/>
    <lineage>
        <taxon>Archaea</taxon>
        <taxon>Methanobacteriati</taxon>
        <taxon>Thermoplasmatota</taxon>
        <taxon>Thermoplasmata</taxon>
        <taxon>Candidatus Sysuiplasmatales</taxon>
        <taxon>Candidatus Sysuiplasmataceae</taxon>
        <taxon>Candidatus Sysuiplasma</taxon>
    </lineage>
</organism>
<comment type="caution">
    <text evidence="3">The sequence shown here is derived from an EMBL/GenBank/DDBJ whole genome shotgun (WGS) entry which is preliminary data.</text>
</comment>
<proteinExistence type="predicted"/>
<evidence type="ECO:0000313" key="3">
    <source>
        <dbReference type="EMBL" id="MBX8643567.1"/>
    </source>
</evidence>
<feature type="transmembrane region" description="Helical" evidence="1">
    <location>
        <begin position="386"/>
        <end position="406"/>
    </location>
</feature>
<sequence length="418" mass="44494">MHGRQHMDASAEFRKKVGVLATTSIAHFLNDGESAIFPVLIPPLTYYVSGNFELAIVVTCFYLFSSFASPFAVSGVRNRGNMERGMVEGLTILGGGIASMGVFIALIHSFGVAAYIGIVASAAIAGFGSSYYHPIGSGIVQSAFPEESIGFALGVNGSAGSIGRSLFLTISVLSFILEKLSGGLIVLGVACIAASLPMEIVYHGRTARTGAHDTAQRAGFADAARVITRIWPLIVMTVVRNVEATGILLYLPTYFIRNGILHYGLNLGLSMTVIMALPVGGQVIIGLISDRLGRVRTVFLTTFFSGFFVLLFLAYPYNIYFDIATLGMFSLSSFSGFPILFPIATHMVPGKDSYLSSSMAWMAVGLGSAISPLAVVALSQRYALGNLYYTFMLLAAATLAVSFLSFTRHIISAERASA</sequence>
<keyword evidence="1" id="KW-0472">Membrane</keyword>
<dbReference type="AlphaFoldDB" id="A0A8J7YS40"/>
<dbReference type="Proteomes" id="UP000750197">
    <property type="component" value="Unassembled WGS sequence"/>
</dbReference>
<feature type="transmembrane region" description="Helical" evidence="1">
    <location>
        <begin position="183"/>
        <end position="202"/>
    </location>
</feature>
<name>A0A8J7YS40_9ARCH</name>
<feature type="domain" description="Major facilitator superfamily (MFS) profile" evidence="2">
    <location>
        <begin position="19"/>
        <end position="410"/>
    </location>
</feature>
<gene>
    <name evidence="3" type="ORF">KIY12_02395</name>
</gene>
<dbReference type="PROSITE" id="PS50850">
    <property type="entry name" value="MFS"/>
    <property type="match status" value="1"/>
</dbReference>
<dbReference type="Pfam" id="PF07690">
    <property type="entry name" value="MFS_1"/>
    <property type="match status" value="1"/>
</dbReference>
<dbReference type="InterPro" id="IPR020846">
    <property type="entry name" value="MFS_dom"/>
</dbReference>
<keyword evidence="1" id="KW-0812">Transmembrane</keyword>
<dbReference type="InterPro" id="IPR011701">
    <property type="entry name" value="MFS"/>
</dbReference>
<feature type="transmembrane region" description="Helical" evidence="1">
    <location>
        <begin position="360"/>
        <end position="380"/>
    </location>
</feature>
<dbReference type="EMBL" id="JAHEAC010000011">
    <property type="protein sequence ID" value="MBX8643567.1"/>
    <property type="molecule type" value="Genomic_DNA"/>
</dbReference>
<reference evidence="3" key="1">
    <citation type="submission" date="2021-05" db="EMBL/GenBank/DDBJ databases">
        <title>Genomic insights into ecological role and evolution of a novel Thermoplasmata order Candidatus Sysuiplasmatales.</title>
        <authorList>
            <person name="Yuan Y."/>
        </authorList>
    </citation>
    <scope>NUCLEOTIDE SEQUENCE</scope>
    <source>
        <strain evidence="3">TUT19-bin139</strain>
    </source>
</reference>
<feature type="transmembrane region" description="Helical" evidence="1">
    <location>
        <begin position="323"/>
        <end position="348"/>
    </location>
</feature>
<accession>A0A8J7YS40</accession>
<evidence type="ECO:0000259" key="2">
    <source>
        <dbReference type="PROSITE" id="PS50850"/>
    </source>
</evidence>
<feature type="transmembrane region" description="Helical" evidence="1">
    <location>
        <begin position="263"/>
        <end position="285"/>
    </location>
</feature>
<feature type="transmembrane region" description="Helical" evidence="1">
    <location>
        <begin position="297"/>
        <end position="317"/>
    </location>
</feature>
<dbReference type="SUPFAM" id="SSF103473">
    <property type="entry name" value="MFS general substrate transporter"/>
    <property type="match status" value="1"/>
</dbReference>
<dbReference type="PANTHER" id="PTHR43129:SF1">
    <property type="entry name" value="FOSMIDOMYCIN RESISTANCE PROTEIN"/>
    <property type="match status" value="1"/>
</dbReference>
<dbReference type="PANTHER" id="PTHR43129">
    <property type="entry name" value="FOSMIDOMYCIN RESISTANCE PROTEIN"/>
    <property type="match status" value="1"/>
</dbReference>
<dbReference type="GO" id="GO:0005886">
    <property type="term" value="C:plasma membrane"/>
    <property type="evidence" value="ECO:0007669"/>
    <property type="project" value="TreeGrafter"/>
</dbReference>
<evidence type="ECO:0000256" key="1">
    <source>
        <dbReference type="SAM" id="Phobius"/>
    </source>
</evidence>